<name>A0AAJ0DD20_9PEZI</name>
<feature type="compositionally biased region" description="Low complexity" evidence="1">
    <location>
        <begin position="8"/>
        <end position="79"/>
    </location>
</feature>
<gene>
    <name evidence="2" type="ORF">LTR09_007213</name>
</gene>
<reference evidence="2" key="1">
    <citation type="submission" date="2023-04" db="EMBL/GenBank/DDBJ databases">
        <title>Black Yeasts Isolated from many extreme environments.</title>
        <authorList>
            <person name="Coleine C."/>
            <person name="Stajich J.E."/>
            <person name="Selbmann L."/>
        </authorList>
    </citation>
    <scope>NUCLEOTIDE SEQUENCE</scope>
    <source>
        <strain evidence="2">CCFEE 5312</strain>
    </source>
</reference>
<keyword evidence="3" id="KW-1185">Reference proteome</keyword>
<protein>
    <submittedName>
        <fullName evidence="2">Uncharacterized protein</fullName>
    </submittedName>
</protein>
<accession>A0AAJ0DD20</accession>
<organism evidence="2 3">
    <name type="scientific">Extremus antarcticus</name>
    <dbReference type="NCBI Taxonomy" id="702011"/>
    <lineage>
        <taxon>Eukaryota</taxon>
        <taxon>Fungi</taxon>
        <taxon>Dikarya</taxon>
        <taxon>Ascomycota</taxon>
        <taxon>Pezizomycotina</taxon>
        <taxon>Dothideomycetes</taxon>
        <taxon>Dothideomycetidae</taxon>
        <taxon>Mycosphaerellales</taxon>
        <taxon>Extremaceae</taxon>
        <taxon>Extremus</taxon>
    </lineage>
</organism>
<dbReference type="EMBL" id="JAWDJX010000025">
    <property type="protein sequence ID" value="KAK3051558.1"/>
    <property type="molecule type" value="Genomic_DNA"/>
</dbReference>
<evidence type="ECO:0000313" key="2">
    <source>
        <dbReference type="EMBL" id="KAK3051558.1"/>
    </source>
</evidence>
<evidence type="ECO:0000256" key="1">
    <source>
        <dbReference type="SAM" id="MobiDB-lite"/>
    </source>
</evidence>
<proteinExistence type="predicted"/>
<feature type="region of interest" description="Disordered" evidence="1">
    <location>
        <begin position="1"/>
        <end position="124"/>
    </location>
</feature>
<dbReference type="Proteomes" id="UP001271007">
    <property type="component" value="Unassembled WGS sequence"/>
</dbReference>
<evidence type="ECO:0000313" key="3">
    <source>
        <dbReference type="Proteomes" id="UP001271007"/>
    </source>
</evidence>
<feature type="compositionally biased region" description="Polar residues" evidence="1">
    <location>
        <begin position="83"/>
        <end position="102"/>
    </location>
</feature>
<sequence>METRSQRRAAQTQRPSYPQATTQSASQPSSVFQSSASISTMNAGHHYSQQQQQPHMLQTHQPGMASAPLPSPSASQPSAYFGSISQQAPTSHPNQLQQQRIPQGQAGTGSYLGQRGDGGGTPETAPFLKDFNLVAEAAKRAQMACLARDMGDVGL</sequence>
<dbReference type="AlphaFoldDB" id="A0AAJ0DD20"/>
<comment type="caution">
    <text evidence="2">The sequence shown here is derived from an EMBL/GenBank/DDBJ whole genome shotgun (WGS) entry which is preliminary data.</text>
</comment>